<evidence type="ECO:0000256" key="4">
    <source>
        <dbReference type="ARBA" id="ARBA00023172"/>
    </source>
</evidence>
<evidence type="ECO:0000259" key="7">
    <source>
        <dbReference type="PROSITE" id="PS51900"/>
    </source>
</evidence>
<evidence type="ECO:0000313" key="9">
    <source>
        <dbReference type="Proteomes" id="UP001235664"/>
    </source>
</evidence>
<dbReference type="InterPro" id="IPR050090">
    <property type="entry name" value="Tyrosine_recombinase_XerCD"/>
</dbReference>
<dbReference type="PANTHER" id="PTHR30349">
    <property type="entry name" value="PHAGE INTEGRASE-RELATED"/>
    <property type="match status" value="1"/>
</dbReference>
<protein>
    <submittedName>
        <fullName evidence="8">Tyrosine-type recombinase/integrase</fullName>
    </submittedName>
</protein>
<dbReference type="InterPro" id="IPR013762">
    <property type="entry name" value="Integrase-like_cat_sf"/>
</dbReference>
<dbReference type="PROSITE" id="PS51898">
    <property type="entry name" value="TYR_RECOMBINASE"/>
    <property type="match status" value="1"/>
</dbReference>
<dbReference type="SUPFAM" id="SSF56349">
    <property type="entry name" value="DNA breaking-rejoining enzymes"/>
    <property type="match status" value="1"/>
</dbReference>
<feature type="domain" description="Tyr recombinase" evidence="6">
    <location>
        <begin position="106"/>
        <end position="285"/>
    </location>
</feature>
<reference evidence="8 9" key="1">
    <citation type="submission" date="2023-08" db="EMBL/GenBank/DDBJ databases">
        <title>genomic of DY56.</title>
        <authorList>
            <person name="Wang Y."/>
        </authorList>
    </citation>
    <scope>NUCLEOTIDE SEQUENCE [LARGE SCALE GENOMIC DNA]</scope>
    <source>
        <strain evidence="8 9">DY56-A-20</strain>
    </source>
</reference>
<dbReference type="InterPro" id="IPR010998">
    <property type="entry name" value="Integrase_recombinase_N"/>
</dbReference>
<dbReference type="InterPro" id="IPR002104">
    <property type="entry name" value="Integrase_catalytic"/>
</dbReference>
<keyword evidence="4" id="KW-0233">DNA recombination</keyword>
<comment type="similarity">
    <text evidence="1">Belongs to the 'phage' integrase family.</text>
</comment>
<dbReference type="Pfam" id="PF13495">
    <property type="entry name" value="Phage_int_SAM_4"/>
    <property type="match status" value="1"/>
</dbReference>
<dbReference type="Gene3D" id="1.10.443.10">
    <property type="entry name" value="Intergrase catalytic core"/>
    <property type="match status" value="1"/>
</dbReference>
<comment type="caution">
    <text evidence="8">The sequence shown here is derived from an EMBL/GenBank/DDBJ whole genome shotgun (WGS) entry which is preliminary data.</text>
</comment>
<gene>
    <name evidence="8" type="ORF">Q9K01_05235</name>
</gene>
<evidence type="ECO:0000256" key="2">
    <source>
        <dbReference type="ARBA" id="ARBA00022908"/>
    </source>
</evidence>
<dbReference type="InterPro" id="IPR011010">
    <property type="entry name" value="DNA_brk_join_enz"/>
</dbReference>
<dbReference type="Gene3D" id="1.10.150.130">
    <property type="match status" value="1"/>
</dbReference>
<evidence type="ECO:0000259" key="6">
    <source>
        <dbReference type="PROSITE" id="PS51898"/>
    </source>
</evidence>
<evidence type="ECO:0000256" key="3">
    <source>
        <dbReference type="ARBA" id="ARBA00023125"/>
    </source>
</evidence>
<dbReference type="PANTHER" id="PTHR30349:SF64">
    <property type="entry name" value="PROPHAGE INTEGRASE INTD-RELATED"/>
    <property type="match status" value="1"/>
</dbReference>
<keyword evidence="3 5" id="KW-0238">DNA-binding</keyword>
<proteinExistence type="inferred from homology"/>
<dbReference type="RefSeq" id="WP_305929125.1">
    <property type="nucleotide sequence ID" value="NZ_JAVAIL010000001.1"/>
</dbReference>
<dbReference type="PROSITE" id="PS51900">
    <property type="entry name" value="CB"/>
    <property type="match status" value="1"/>
</dbReference>
<keyword evidence="9" id="KW-1185">Reference proteome</keyword>
<evidence type="ECO:0000313" key="8">
    <source>
        <dbReference type="EMBL" id="MDP4539026.1"/>
    </source>
</evidence>
<keyword evidence="2" id="KW-0229">DNA integration</keyword>
<dbReference type="Pfam" id="PF00589">
    <property type="entry name" value="Phage_integrase"/>
    <property type="match status" value="1"/>
</dbReference>
<accession>A0ABT9H6T2</accession>
<dbReference type="InterPro" id="IPR004107">
    <property type="entry name" value="Integrase_SAM-like_N"/>
</dbReference>
<dbReference type="Proteomes" id="UP001235664">
    <property type="component" value="Unassembled WGS sequence"/>
</dbReference>
<organism evidence="8 9">
    <name type="scientific">Qipengyuania benthica</name>
    <dbReference type="NCBI Taxonomy" id="3067651"/>
    <lineage>
        <taxon>Bacteria</taxon>
        <taxon>Pseudomonadati</taxon>
        <taxon>Pseudomonadota</taxon>
        <taxon>Alphaproteobacteria</taxon>
        <taxon>Sphingomonadales</taxon>
        <taxon>Erythrobacteraceae</taxon>
        <taxon>Qipengyuania</taxon>
    </lineage>
</organism>
<sequence length="302" mass="34292">MNELISIAPVSPLRQRLIDDMNMRHFGRETQRNYIRDVGRFATFLGRPPDTATAEDLRRFQVEQREAGVPVPTMNSVVSALRFFFTQTLDRPDLARRLVRVSHPRKLPVVLSRDEVTRLLNATTCLKHQAALSVAYGAGLRVAEVSMLKVRDIDSERMLLRVERGKGGQYRNAMLPADLLKLLRQWWKLGHEQGVMHRDGWLFPGQHYLKPISTRQLYRVVVEAAQSAEIAKRVGPHTLRHSFATHLLEDGIDIRIIQALLGHAKLENTAFYTRVATRTVRAVTSPLDKLGLFLPEPEAPSG</sequence>
<evidence type="ECO:0000256" key="5">
    <source>
        <dbReference type="PROSITE-ProRule" id="PRU01248"/>
    </source>
</evidence>
<dbReference type="EMBL" id="JAVAIL010000001">
    <property type="protein sequence ID" value="MDP4539026.1"/>
    <property type="molecule type" value="Genomic_DNA"/>
</dbReference>
<dbReference type="InterPro" id="IPR044068">
    <property type="entry name" value="CB"/>
</dbReference>
<evidence type="ECO:0000256" key="1">
    <source>
        <dbReference type="ARBA" id="ARBA00008857"/>
    </source>
</evidence>
<feature type="domain" description="Core-binding (CB)" evidence="7">
    <location>
        <begin position="8"/>
        <end position="89"/>
    </location>
</feature>
<name>A0ABT9H6T2_9SPHN</name>